<feature type="coiled-coil region" evidence="1">
    <location>
        <begin position="318"/>
        <end position="382"/>
    </location>
</feature>
<evidence type="ECO:0000256" key="1">
    <source>
        <dbReference type="SAM" id="Coils"/>
    </source>
</evidence>
<feature type="non-terminal residue" evidence="2">
    <location>
        <position position="388"/>
    </location>
</feature>
<feature type="non-terminal residue" evidence="2">
    <location>
        <position position="1"/>
    </location>
</feature>
<organism evidence="2">
    <name type="scientific">Trepomonas sp. PC1</name>
    <dbReference type="NCBI Taxonomy" id="1076344"/>
    <lineage>
        <taxon>Eukaryota</taxon>
        <taxon>Metamonada</taxon>
        <taxon>Diplomonadida</taxon>
        <taxon>Hexamitidae</taxon>
        <taxon>Hexamitinae</taxon>
        <taxon>Trepomonas</taxon>
    </lineage>
</organism>
<reference evidence="2" key="1">
    <citation type="submission" date="2015-07" db="EMBL/GenBank/DDBJ databases">
        <title>Adaptation to a free-living lifestyle via gene acquisitions in the diplomonad Trepomonas sp. PC1.</title>
        <authorList>
            <person name="Xu F."/>
            <person name="Jerlstrom-Hultqvist J."/>
            <person name="Kolisko M."/>
            <person name="Simpson A.G.B."/>
            <person name="Roger A.J."/>
            <person name="Svard S.G."/>
            <person name="Andersson J.O."/>
        </authorList>
    </citation>
    <scope>NUCLEOTIDE SEQUENCE</scope>
    <source>
        <strain evidence="2">PC1</strain>
    </source>
</reference>
<protein>
    <submittedName>
        <fullName evidence="2">Uncharacterized protein</fullName>
    </submittedName>
</protein>
<evidence type="ECO:0000313" key="2">
    <source>
        <dbReference type="EMBL" id="JAP89254.1"/>
    </source>
</evidence>
<sequence length="388" mass="44735">QKQLSTDGPSATLVIDEQNICVRQGKQLLMLQGTNLKQLQSVDFDNTYEFYPCALVGRLYVEIQTKNVLFLNLDTFEMQKKPALEFIDGLQASSFLQCQTNLLILNHSHLYTFDLVHFQLLPISQLPSCEGGAIFQMSPKHVGVASFSQEQMIVFDTVVHNYTLKPFPLSSQSGQIFFQKGELFLFGPVYDQKSTCKIYNVDLNLQSQVAFFSSEGSFQKSAFQATKKLFVVDQCGVLSVFSVQAQEEDLKITSKQKFQLAQQIVQKDKFDIVVDFLKKELADFQTQKQNEKSLLKSCSKVEDLIKALILKDHQKDVQQRIKCQLETELEEKEDLLQQLKKEIELKTEEEQGLDEKINELKKKEQKKDLKEIQEKVMLQIQKELEEYR</sequence>
<gene>
    <name evidence="2" type="ORF">TPC1_31251</name>
</gene>
<dbReference type="AlphaFoldDB" id="A0A146K0F2"/>
<keyword evidence="1" id="KW-0175">Coiled coil</keyword>
<dbReference type="EMBL" id="GDID01007352">
    <property type="protein sequence ID" value="JAP89254.1"/>
    <property type="molecule type" value="Transcribed_RNA"/>
</dbReference>
<accession>A0A146K0F2</accession>
<name>A0A146K0F2_9EUKA</name>
<proteinExistence type="predicted"/>